<keyword evidence="5 7" id="KW-1133">Transmembrane helix</keyword>
<dbReference type="KEGG" id="kyr:CVV65_03530"/>
<comment type="caution">
    <text evidence="7">Lacks conserved residue(s) required for the propagation of feature annotation.</text>
</comment>
<gene>
    <name evidence="8" type="ORF">CVV65_03530</name>
</gene>
<dbReference type="Proteomes" id="UP000231932">
    <property type="component" value="Chromosome"/>
</dbReference>
<feature type="transmembrane region" description="Helical" evidence="7">
    <location>
        <begin position="173"/>
        <end position="199"/>
    </location>
</feature>
<proteinExistence type="inferred from homology"/>
<evidence type="ECO:0000313" key="9">
    <source>
        <dbReference type="Proteomes" id="UP000231932"/>
    </source>
</evidence>
<reference evidence="9" key="1">
    <citation type="submission" date="2017-11" db="EMBL/GenBank/DDBJ databases">
        <title>Complete Genome Sequence of Kyrpidia sp. Strain EA-1, a thermophilic, hydrogen-oxidizing Bacterium, isolated from the Azores.</title>
        <authorList>
            <person name="Reiner J.E."/>
            <person name="Lapp C.J."/>
            <person name="Bunk B."/>
            <person name="Gescher J."/>
        </authorList>
    </citation>
    <scope>NUCLEOTIDE SEQUENCE [LARGE SCALE GENOMIC DNA]</scope>
    <source>
        <strain evidence="9">EA-1</strain>
    </source>
</reference>
<evidence type="ECO:0000256" key="3">
    <source>
        <dbReference type="ARBA" id="ARBA00022596"/>
    </source>
</evidence>
<evidence type="ECO:0000256" key="7">
    <source>
        <dbReference type="RuleBase" id="RU362101"/>
    </source>
</evidence>
<dbReference type="AlphaFoldDB" id="A0A2K8N3U9"/>
<keyword evidence="4 7" id="KW-0812">Transmembrane</keyword>
<name>A0A2K8N3U9_9BACL</name>
<comment type="similarity">
    <text evidence="7">Belongs to the NiCoT transporter (TC 2.A.52) family.</text>
</comment>
<evidence type="ECO:0000256" key="4">
    <source>
        <dbReference type="ARBA" id="ARBA00022692"/>
    </source>
</evidence>
<keyword evidence="2 7" id="KW-0813">Transport</keyword>
<protein>
    <recommendedName>
        <fullName evidence="7">Nickel/cobalt efflux system</fullName>
    </recommendedName>
</protein>
<evidence type="ECO:0000313" key="8">
    <source>
        <dbReference type="EMBL" id="ATY84134.1"/>
    </source>
</evidence>
<sequence length="242" mass="25355">MTISVVALGGLALALGFRHGIDWDHVAAITDLIAGGTHRLRGLFFAMLYALGHGTVVLLLGIPVIVADVHVPGWLGRVMEPVVGATLIALGGWVLVMLFTGRHELAVRSRWMLLYQGVRRGWRRLWRKDSGGADAELGAGGAFTVGVIHGAGAETPTQLMVFAAAMQAGGRTAALGVFFLFVAGMLVANLLISLLTMMGYGLAGRRMGWRVVLAGCTSVYSVVVGIVFLIGQAVGLPSLAGP</sequence>
<dbReference type="GO" id="GO:0015099">
    <property type="term" value="F:nickel cation transmembrane transporter activity"/>
    <property type="evidence" value="ECO:0007669"/>
    <property type="project" value="UniProtKB-UniRule"/>
</dbReference>
<organism evidence="8 9">
    <name type="scientific">Kyrpidia spormannii</name>
    <dbReference type="NCBI Taxonomy" id="2055160"/>
    <lineage>
        <taxon>Bacteria</taxon>
        <taxon>Bacillati</taxon>
        <taxon>Bacillota</taxon>
        <taxon>Bacilli</taxon>
        <taxon>Bacillales</taxon>
        <taxon>Alicyclobacillaceae</taxon>
        <taxon>Kyrpidia</taxon>
    </lineage>
</organism>
<dbReference type="EMBL" id="CP024955">
    <property type="protein sequence ID" value="ATY84134.1"/>
    <property type="molecule type" value="Genomic_DNA"/>
</dbReference>
<evidence type="ECO:0000256" key="1">
    <source>
        <dbReference type="ARBA" id="ARBA00004127"/>
    </source>
</evidence>
<feature type="transmembrane region" description="Helical" evidence="7">
    <location>
        <begin position="211"/>
        <end position="234"/>
    </location>
</feature>
<feature type="transmembrane region" description="Helical" evidence="7">
    <location>
        <begin position="78"/>
        <end position="99"/>
    </location>
</feature>
<dbReference type="Pfam" id="PF03824">
    <property type="entry name" value="NicO"/>
    <property type="match status" value="1"/>
</dbReference>
<evidence type="ECO:0000256" key="6">
    <source>
        <dbReference type="ARBA" id="ARBA00023136"/>
    </source>
</evidence>
<dbReference type="InterPro" id="IPR011541">
    <property type="entry name" value="Ni/Co_transpt_high_affinity"/>
</dbReference>
<dbReference type="GO" id="GO:0005886">
    <property type="term" value="C:plasma membrane"/>
    <property type="evidence" value="ECO:0007669"/>
    <property type="project" value="UniProtKB-SubCell"/>
</dbReference>
<dbReference type="OrthoDB" id="9776706at2"/>
<dbReference type="RefSeq" id="WP_100666964.1">
    <property type="nucleotide sequence ID" value="NZ_CP024955.1"/>
</dbReference>
<keyword evidence="3" id="KW-0533">Nickel</keyword>
<evidence type="ECO:0000256" key="5">
    <source>
        <dbReference type="ARBA" id="ARBA00022989"/>
    </source>
</evidence>
<accession>A0A2K8N3U9</accession>
<feature type="transmembrane region" description="Helical" evidence="7">
    <location>
        <begin position="44"/>
        <end position="66"/>
    </location>
</feature>
<dbReference type="GO" id="GO:0012505">
    <property type="term" value="C:endomembrane system"/>
    <property type="evidence" value="ECO:0007669"/>
    <property type="project" value="UniProtKB-SubCell"/>
</dbReference>
<keyword evidence="9" id="KW-1185">Reference proteome</keyword>
<keyword evidence="6 7" id="KW-0472">Membrane</keyword>
<evidence type="ECO:0000256" key="2">
    <source>
        <dbReference type="ARBA" id="ARBA00022448"/>
    </source>
</evidence>
<comment type="subcellular location">
    <subcellularLocation>
        <location evidence="7">Cell membrane</location>
        <topology evidence="7">Multi-pass membrane protein</topology>
    </subcellularLocation>
    <subcellularLocation>
        <location evidence="1">Endomembrane system</location>
        <topology evidence="1">Multi-pass membrane protein</topology>
    </subcellularLocation>
</comment>